<evidence type="ECO:0000256" key="3">
    <source>
        <dbReference type="ARBA" id="ARBA00021364"/>
    </source>
</evidence>
<feature type="binding site" evidence="10">
    <location>
        <position position="361"/>
    </location>
    <ligand>
        <name>Mg(2+)</name>
        <dbReference type="ChEBI" id="CHEBI:18420"/>
        <label>1</label>
    </ligand>
</feature>
<dbReference type="GO" id="GO:0046872">
    <property type="term" value="F:metal ion binding"/>
    <property type="evidence" value="ECO:0007669"/>
    <property type="project" value="UniProtKB-KW"/>
</dbReference>
<feature type="binding site" evidence="10">
    <location>
        <position position="216"/>
    </location>
    <ligand>
        <name>Mg(2+)</name>
        <dbReference type="ChEBI" id="CHEBI:18420"/>
        <label>1</label>
    </ligand>
</feature>
<feature type="binding site" evidence="9">
    <location>
        <position position="356"/>
    </location>
    <ligand>
        <name>ATP</name>
        <dbReference type="ChEBI" id="CHEBI:30616"/>
    </ligand>
</feature>
<evidence type="ECO:0000256" key="8">
    <source>
        <dbReference type="PIRSR" id="PIRSR604809-1"/>
    </source>
</evidence>
<evidence type="ECO:0000256" key="10">
    <source>
        <dbReference type="PIRSR" id="PIRSR604809-3"/>
    </source>
</evidence>
<feature type="domain" description="GS catalytic" evidence="15">
    <location>
        <begin position="106"/>
        <end position="488"/>
    </location>
</feature>
<dbReference type="RefSeq" id="WP_007473468.1">
    <property type="nucleotide sequence ID" value="NZ_ABCJ01000001.1"/>
</dbReference>
<feature type="binding site" evidence="9">
    <location>
        <begin position="274"/>
        <end position="276"/>
    </location>
    <ligand>
        <name>ATP</name>
        <dbReference type="ChEBI" id="CHEBI:30616"/>
    </ligand>
</feature>
<feature type="binding site" evidence="8">
    <location>
        <position position="343"/>
    </location>
    <ligand>
        <name>L-glutamate</name>
        <dbReference type="ChEBI" id="CHEBI:29985"/>
    </ligand>
</feature>
<dbReference type="PANTHER" id="PTHR43407:SF1">
    <property type="entry name" value="LENGSIN"/>
    <property type="match status" value="1"/>
</dbReference>
<dbReference type="Gene3D" id="3.10.20.70">
    <property type="entry name" value="Glutamine synthetase, N-terminal domain"/>
    <property type="match status" value="1"/>
</dbReference>
<comment type="caution">
    <text evidence="16">The sequence shown here is derived from an EMBL/GenBank/DDBJ whole genome shotgun (WGS) entry which is preliminary data.</text>
</comment>
<dbReference type="AlphaFoldDB" id="A0AAI9AIW1"/>
<dbReference type="InterPro" id="IPR014746">
    <property type="entry name" value="Gln_synth/guanido_kin_cat_dom"/>
</dbReference>
<feature type="binding site" evidence="10">
    <location>
        <position position="223"/>
    </location>
    <ligand>
        <name>Mg(2+)</name>
        <dbReference type="ChEBI" id="CHEBI:18420"/>
        <label>1</label>
    </ligand>
</feature>
<keyword evidence="10" id="KW-0479">Metal-binding</keyword>
<dbReference type="Pfam" id="PF03951">
    <property type="entry name" value="Gln-synt_N"/>
    <property type="match status" value="1"/>
</dbReference>
<sequence>MTAKEFLQECKEKEIEFVDFRFTDIKGTWHHVTYDIESLDEEVLANGIPFDGSSIPAWQPINESDMILKPDFEIGAHFEDPFTADPTMVVFCDVLNTDGTPYEKCPRSIAKRTLKYLEEQNIGDVAYFGPENEFFVFENVVVRDEINSQCYEVDTIEGAWNDYVAEFGDELNIGHRPRTKGGYFPVPPVDSMMDLRAEMVKVLKEVGLKTFVVHHEVAQGQGEIGVRFGTLVEAADNVQKLKYVVKMVAHLNGKTATFMPKPLYGDNGNGMHTHQSIWKDGKNLFYDPNGYANLSKVALQYIAGVFENANAVAAFTNASMNSYKRLQPGFEAPNILAYSAKNRSASCRIPFGAGEKSVRTEFRFPDSSSNPYLAFSVMLLAGLWGIKNNAEIYEAAKEPLNEDLFELSLDEIKQRGIRTLPATLREAIYAVEDELKKEDSFLKATLKDGSRVFSDNFLKTYIDYKYETEIIPVEGRPHPYEFITTYSC</sequence>
<feature type="domain" description="GS beta-grasp" evidence="14">
    <location>
        <begin position="13"/>
        <end position="99"/>
    </location>
</feature>
<dbReference type="PANTHER" id="PTHR43407">
    <property type="entry name" value="GLUTAMINE SYNTHETASE"/>
    <property type="match status" value="1"/>
</dbReference>
<evidence type="ECO:0000256" key="1">
    <source>
        <dbReference type="ARBA" id="ARBA00004496"/>
    </source>
</evidence>
<dbReference type="PROSITE" id="PS51987">
    <property type="entry name" value="GS_CATALYTIC"/>
    <property type="match status" value="1"/>
</dbReference>
<evidence type="ECO:0000256" key="13">
    <source>
        <dbReference type="RuleBase" id="RU004356"/>
    </source>
</evidence>
<gene>
    <name evidence="16" type="ORF">CMTB2_03193</name>
</gene>
<feature type="binding site" evidence="9">
    <location>
        <position position="343"/>
    </location>
    <ligand>
        <name>ATP</name>
        <dbReference type="ChEBI" id="CHEBI:30616"/>
    </ligand>
</feature>
<evidence type="ECO:0000313" key="16">
    <source>
        <dbReference type="EMBL" id="EDM24488.1"/>
    </source>
</evidence>
<evidence type="ECO:0000259" key="15">
    <source>
        <dbReference type="PROSITE" id="PS51987"/>
    </source>
</evidence>
<dbReference type="Gene3D" id="3.30.590.10">
    <property type="entry name" value="Glutamine synthetase/guanido kinase, catalytic domain"/>
    <property type="match status" value="1"/>
</dbReference>
<feature type="binding site" evidence="8">
    <location>
        <position position="325"/>
    </location>
    <ligand>
        <name>L-glutamate</name>
        <dbReference type="ChEBI" id="CHEBI:29985"/>
    </ligand>
</feature>
<comment type="subcellular location">
    <subcellularLocation>
        <location evidence="1">Cytoplasm</location>
    </subcellularLocation>
</comment>
<dbReference type="InterPro" id="IPR008146">
    <property type="entry name" value="Gln_synth_cat_dom"/>
</dbReference>
<dbReference type="GO" id="GO:0005524">
    <property type="term" value="F:ATP binding"/>
    <property type="evidence" value="ECO:0007669"/>
    <property type="project" value="UniProtKB-KW"/>
</dbReference>
<organism evidence="16 17">
    <name type="scientific">Caminibacter mediatlanticus TB-2</name>
    <dbReference type="NCBI Taxonomy" id="391592"/>
    <lineage>
        <taxon>Bacteria</taxon>
        <taxon>Pseudomonadati</taxon>
        <taxon>Campylobacterota</taxon>
        <taxon>Epsilonproteobacteria</taxon>
        <taxon>Nautiliales</taxon>
        <taxon>Nautiliaceae</taxon>
        <taxon>Caminibacter</taxon>
    </lineage>
</organism>
<dbReference type="InterPro" id="IPR027303">
    <property type="entry name" value="Gln_synth_gly_rich_site"/>
</dbReference>
<evidence type="ECO:0000256" key="11">
    <source>
        <dbReference type="PROSITE-ProRule" id="PRU01330"/>
    </source>
</evidence>
<dbReference type="GO" id="GO:0006542">
    <property type="term" value="P:glutamine biosynthetic process"/>
    <property type="evidence" value="ECO:0007669"/>
    <property type="project" value="InterPro"/>
</dbReference>
<dbReference type="NCBIfam" id="TIGR00653">
    <property type="entry name" value="GlnA"/>
    <property type="match status" value="1"/>
</dbReference>
<dbReference type="EMBL" id="ABCJ01000001">
    <property type="protein sequence ID" value="EDM24488.1"/>
    <property type="molecule type" value="Genomic_DNA"/>
</dbReference>
<evidence type="ECO:0000313" key="17">
    <source>
        <dbReference type="Proteomes" id="UP000003288"/>
    </source>
</evidence>
<comment type="similarity">
    <text evidence="2 11 12">Belongs to the glutamine synthetase family.</text>
</comment>
<dbReference type="Proteomes" id="UP000003288">
    <property type="component" value="Unassembled WGS sequence"/>
</dbReference>
<accession>A0AAI9AIW1</accession>
<dbReference type="SMART" id="SM01230">
    <property type="entry name" value="Gln-synt_C"/>
    <property type="match status" value="1"/>
</dbReference>
<dbReference type="PROSITE" id="PS00181">
    <property type="entry name" value="GLNA_ATP"/>
    <property type="match status" value="1"/>
</dbReference>
<evidence type="ECO:0000256" key="2">
    <source>
        <dbReference type="ARBA" id="ARBA00009897"/>
    </source>
</evidence>
<feature type="binding site" evidence="10">
    <location>
        <position position="272"/>
    </location>
    <ligand>
        <name>Mg(2+)</name>
        <dbReference type="ChEBI" id="CHEBI:18420"/>
        <label>1</label>
    </ligand>
</feature>
<keyword evidence="4" id="KW-0963">Cytoplasm</keyword>
<comment type="catalytic activity">
    <reaction evidence="13">
        <text>L-glutamate + NH4(+) + ATP = L-glutamine + ADP + phosphate + H(+)</text>
        <dbReference type="Rhea" id="RHEA:16169"/>
        <dbReference type="ChEBI" id="CHEBI:15378"/>
        <dbReference type="ChEBI" id="CHEBI:28938"/>
        <dbReference type="ChEBI" id="CHEBI:29985"/>
        <dbReference type="ChEBI" id="CHEBI:30616"/>
        <dbReference type="ChEBI" id="CHEBI:43474"/>
        <dbReference type="ChEBI" id="CHEBI:58359"/>
        <dbReference type="ChEBI" id="CHEBI:456216"/>
        <dbReference type="EC" id="6.3.1.2"/>
    </reaction>
</comment>
<keyword evidence="7 9" id="KW-0067">ATP-binding</keyword>
<feature type="binding site" evidence="10">
    <location>
        <position position="133"/>
    </location>
    <ligand>
        <name>Mg(2+)</name>
        <dbReference type="ChEBI" id="CHEBI:18420"/>
        <label>1</label>
    </ligand>
</feature>
<protein>
    <recommendedName>
        <fullName evidence="3 13">Glutamine synthetase</fullName>
        <ecNumber evidence="13">6.3.1.2</ecNumber>
    </recommendedName>
</protein>
<keyword evidence="6 9" id="KW-0547">Nucleotide-binding</keyword>
<dbReference type="SUPFAM" id="SSF54368">
    <property type="entry name" value="Glutamine synthetase, N-terminal domain"/>
    <property type="match status" value="1"/>
</dbReference>
<dbReference type="InterPro" id="IPR036651">
    <property type="entry name" value="Gln_synt_N_sf"/>
</dbReference>
<feature type="binding site" evidence="10">
    <location>
        <position position="131"/>
    </location>
    <ligand>
        <name>Mg(2+)</name>
        <dbReference type="ChEBI" id="CHEBI:18420"/>
        <label>1</label>
    </ligand>
</feature>
<evidence type="ECO:0000256" key="4">
    <source>
        <dbReference type="ARBA" id="ARBA00022490"/>
    </source>
</evidence>
<evidence type="ECO:0000256" key="5">
    <source>
        <dbReference type="ARBA" id="ARBA00022598"/>
    </source>
</evidence>
<dbReference type="InterPro" id="IPR004809">
    <property type="entry name" value="Gln_synth_I"/>
</dbReference>
<dbReference type="PROSITE" id="PS51986">
    <property type="entry name" value="GS_BETA_GRASP"/>
    <property type="match status" value="1"/>
</dbReference>
<feature type="binding site" evidence="8">
    <location>
        <begin position="267"/>
        <end position="268"/>
    </location>
    <ligand>
        <name>L-glutamate</name>
        <dbReference type="ChEBI" id="CHEBI:29985"/>
    </ligand>
</feature>
<proteinExistence type="inferred from homology"/>
<keyword evidence="10" id="KW-0460">Magnesium</keyword>
<keyword evidence="5 13" id="KW-0436">Ligase</keyword>
<dbReference type="InterPro" id="IPR027302">
    <property type="entry name" value="Gln_synth_N_conserv_site"/>
</dbReference>
<evidence type="ECO:0000256" key="9">
    <source>
        <dbReference type="PIRSR" id="PIRSR604809-2"/>
    </source>
</evidence>
<dbReference type="EC" id="6.3.1.2" evidence="13"/>
<evidence type="ECO:0000256" key="6">
    <source>
        <dbReference type="ARBA" id="ARBA00022741"/>
    </source>
</evidence>
<comment type="cofactor">
    <cofactor evidence="10">
        <name>Mg(2+)</name>
        <dbReference type="ChEBI" id="CHEBI:18420"/>
    </cofactor>
    <text evidence="10">Binds 2 Mg(2+) ions per subunit.</text>
</comment>
<dbReference type="InterPro" id="IPR008147">
    <property type="entry name" value="Gln_synt_N"/>
</dbReference>
<feature type="binding site" evidence="8">
    <location>
        <position position="363"/>
    </location>
    <ligand>
        <name>L-glutamate</name>
        <dbReference type="ChEBI" id="CHEBI:29985"/>
    </ligand>
</feature>
<evidence type="ECO:0000256" key="12">
    <source>
        <dbReference type="RuleBase" id="RU000384"/>
    </source>
</evidence>
<dbReference type="GO" id="GO:0016020">
    <property type="term" value="C:membrane"/>
    <property type="evidence" value="ECO:0007669"/>
    <property type="project" value="TreeGrafter"/>
</dbReference>
<reference evidence="16 17" key="1">
    <citation type="journal article" date="2011" name="Stand. Genomic Sci.">
        <title>Draft genome sequence of Caminibacter mediatlanticus strain TB-2, an epsilonproteobacterium isolated from a deep-sea hydrothermal vent.</title>
        <authorList>
            <person name="Giovannelli D."/>
            <person name="Ferriera S."/>
            <person name="Johnson J."/>
            <person name="Kravitz S."/>
            <person name="Perez-Rodriguez I."/>
            <person name="Ricci J."/>
            <person name="O'Brien C."/>
            <person name="Voordeckers J.W."/>
            <person name="Bini E."/>
            <person name="Vetriani C."/>
        </authorList>
    </citation>
    <scope>NUCLEOTIDE SEQUENCE [LARGE SCALE GENOMIC DNA]</scope>
    <source>
        <strain evidence="16 17">TB-2</strain>
    </source>
</reference>
<evidence type="ECO:0000256" key="7">
    <source>
        <dbReference type="ARBA" id="ARBA00022840"/>
    </source>
</evidence>
<dbReference type="Pfam" id="PF00120">
    <property type="entry name" value="Gln-synt_C"/>
    <property type="match status" value="1"/>
</dbReference>
<dbReference type="GO" id="GO:0005737">
    <property type="term" value="C:cytoplasm"/>
    <property type="evidence" value="ECO:0007669"/>
    <property type="project" value="UniProtKB-SubCell"/>
</dbReference>
<dbReference type="GO" id="GO:0019740">
    <property type="term" value="P:nitrogen utilization"/>
    <property type="evidence" value="ECO:0007669"/>
    <property type="project" value="TreeGrafter"/>
</dbReference>
<name>A0AAI9AIW1_9BACT</name>
<feature type="binding site" evidence="8">
    <location>
        <position position="331"/>
    </location>
    <ligand>
        <name>L-glutamate</name>
        <dbReference type="ChEBI" id="CHEBI:29985"/>
    </ligand>
</feature>
<dbReference type="GO" id="GO:0004356">
    <property type="term" value="F:glutamine synthetase activity"/>
    <property type="evidence" value="ECO:0007669"/>
    <property type="project" value="UniProtKB-EC"/>
</dbReference>
<dbReference type="SUPFAM" id="SSF55931">
    <property type="entry name" value="Glutamine synthetase/guanido kinase"/>
    <property type="match status" value="1"/>
</dbReference>
<dbReference type="PROSITE" id="PS00180">
    <property type="entry name" value="GLNA_1"/>
    <property type="match status" value="1"/>
</dbReference>
<evidence type="ECO:0000259" key="14">
    <source>
        <dbReference type="PROSITE" id="PS51986"/>
    </source>
</evidence>